<comment type="caution">
    <text evidence="1">The sequence shown here is derived from an EMBL/GenBank/DDBJ whole genome shotgun (WGS) entry which is preliminary data.</text>
</comment>
<dbReference type="RefSeq" id="WP_395127768.1">
    <property type="nucleotide sequence ID" value="NZ_JBIMSN010000096.1"/>
</dbReference>
<accession>A0ABW7KBB9</accession>
<dbReference type="EMBL" id="JBIMSN010000096">
    <property type="protein sequence ID" value="MFH5231011.1"/>
    <property type="molecule type" value="Genomic_DNA"/>
</dbReference>
<proteinExistence type="predicted"/>
<organism evidence="1 2">
    <name type="scientific">Antrihabitans spumae</name>
    <dbReference type="NCBI Taxonomy" id="3373370"/>
    <lineage>
        <taxon>Bacteria</taxon>
        <taxon>Bacillati</taxon>
        <taxon>Actinomycetota</taxon>
        <taxon>Actinomycetes</taxon>
        <taxon>Mycobacteriales</taxon>
        <taxon>Nocardiaceae</taxon>
        <taxon>Antrihabitans</taxon>
    </lineage>
</organism>
<keyword evidence="2" id="KW-1185">Reference proteome</keyword>
<evidence type="ECO:0000313" key="1">
    <source>
        <dbReference type="EMBL" id="MFH5231011.1"/>
    </source>
</evidence>
<reference evidence="1 2" key="1">
    <citation type="submission" date="2024-10" db="EMBL/GenBank/DDBJ databases">
        <authorList>
            <person name="Riesco R."/>
        </authorList>
    </citation>
    <scope>NUCLEOTIDE SEQUENCE [LARGE SCALE GENOMIC DNA]</scope>
    <source>
        <strain evidence="1 2">NCIMB 15450</strain>
    </source>
</reference>
<protein>
    <submittedName>
        <fullName evidence="1">Uncharacterized protein</fullName>
    </submittedName>
</protein>
<name>A0ABW7KBB9_9NOCA</name>
<sequence length="115" mass="12733">MGHLSEAIQGRSAVTTGRLRASLHDLDQTCRTQVRERSRCRLSHTTERLRHTALCDVSRPAFFPASLGYSKEGDQISVSDVRPAERSGVPQALGVVEDFAHQFPGHSSETARFQD</sequence>
<evidence type="ECO:0000313" key="2">
    <source>
        <dbReference type="Proteomes" id="UP001609219"/>
    </source>
</evidence>
<gene>
    <name evidence="1" type="ORF">ACHIRB_20945</name>
</gene>
<dbReference type="Proteomes" id="UP001609219">
    <property type="component" value="Unassembled WGS sequence"/>
</dbReference>